<evidence type="ECO:0000313" key="3">
    <source>
        <dbReference type="Proteomes" id="UP000597444"/>
    </source>
</evidence>
<dbReference type="Gene3D" id="3.60.21.70">
    <property type="entry name" value="PhoD-like phosphatase"/>
    <property type="match status" value="1"/>
</dbReference>
<keyword evidence="3" id="KW-1185">Reference proteome</keyword>
<accession>A0A8J3N0G6</accession>
<evidence type="ECO:0000259" key="1">
    <source>
        <dbReference type="Pfam" id="PF09423"/>
    </source>
</evidence>
<dbReference type="PANTHER" id="PTHR37031">
    <property type="entry name" value="METALLOPHOSPHATASE BINDING DOMAIN PROTEIN"/>
    <property type="match status" value="1"/>
</dbReference>
<dbReference type="InterPro" id="IPR038607">
    <property type="entry name" value="PhoD-like_sf"/>
</dbReference>
<dbReference type="PANTHER" id="PTHR37031:SF2">
    <property type="entry name" value="PHOD-LIKE PHOSPHATASE METALLOPHOSPHATASE DOMAIN-CONTAINING PROTEIN"/>
    <property type="match status" value="1"/>
</dbReference>
<name>A0A8J3N0G6_9CHLR</name>
<gene>
    <name evidence="2" type="ORF">KSF_015110</name>
</gene>
<dbReference type="InterPro" id="IPR029052">
    <property type="entry name" value="Metallo-depent_PP-like"/>
</dbReference>
<dbReference type="AlphaFoldDB" id="A0A8J3N0G6"/>
<dbReference type="RefSeq" id="WP_220202357.1">
    <property type="nucleotide sequence ID" value="NZ_BNJK01000001.1"/>
</dbReference>
<dbReference type="SUPFAM" id="SSF56300">
    <property type="entry name" value="Metallo-dependent phosphatases"/>
    <property type="match status" value="1"/>
</dbReference>
<dbReference type="EMBL" id="BNJK01000001">
    <property type="protein sequence ID" value="GHO91463.1"/>
    <property type="molecule type" value="Genomic_DNA"/>
</dbReference>
<protein>
    <recommendedName>
        <fullName evidence="1">PhoD-like phosphatase metallophosphatase domain-containing protein</fullName>
    </recommendedName>
</protein>
<dbReference type="Proteomes" id="UP000597444">
    <property type="component" value="Unassembled WGS sequence"/>
</dbReference>
<feature type="domain" description="PhoD-like phosphatase metallophosphatase" evidence="1">
    <location>
        <begin position="9"/>
        <end position="331"/>
    </location>
</feature>
<dbReference type="InterPro" id="IPR018946">
    <property type="entry name" value="PhoD-like_MPP"/>
</dbReference>
<proteinExistence type="predicted"/>
<organism evidence="2 3">
    <name type="scientific">Reticulibacter mediterranei</name>
    <dbReference type="NCBI Taxonomy" id="2778369"/>
    <lineage>
        <taxon>Bacteria</taxon>
        <taxon>Bacillati</taxon>
        <taxon>Chloroflexota</taxon>
        <taxon>Ktedonobacteria</taxon>
        <taxon>Ktedonobacterales</taxon>
        <taxon>Reticulibacteraceae</taxon>
        <taxon>Reticulibacter</taxon>
    </lineage>
</organism>
<evidence type="ECO:0000313" key="2">
    <source>
        <dbReference type="EMBL" id="GHO91463.1"/>
    </source>
</evidence>
<reference evidence="2" key="1">
    <citation type="submission" date="2020-10" db="EMBL/GenBank/DDBJ databases">
        <title>Taxonomic study of unclassified bacteria belonging to the class Ktedonobacteria.</title>
        <authorList>
            <person name="Yabe S."/>
            <person name="Wang C.M."/>
            <person name="Zheng Y."/>
            <person name="Sakai Y."/>
            <person name="Cavaletti L."/>
            <person name="Monciardini P."/>
            <person name="Donadio S."/>
        </authorList>
    </citation>
    <scope>NUCLEOTIDE SEQUENCE</scope>
    <source>
        <strain evidence="2">ID150040</strain>
    </source>
</reference>
<sequence>MEERETLWPHLLLFIGDQIYADQPARELVAVAPQVRRGATSFEDFTHFYRHAWTNNEGTRQALAAIPTYMTPDDHELTNSWNTWPTWYTELAQQGKEQIIIDGLVAYWVYQGWGNLSEQERQRHPLAQMMQAATQSGQDIIEELRAYIRTAIEEQTEQRWHYQIPTTPPIFVTNARADRTEIVTDNQQEQFKPLHIMGKQQMADLRNWLAERQQQPAIIASSVPVILPPVIGLAEYLTGIRLWSKSIAPLRWMGERLARLQLRLARRLKFDHWPIYSASWKDLLQAVRTHPGTTLLLSGDVHFSYTAEGRVLFSPSCARKKRLYQLVSTPIENALSYGDMSLIKGQSLIPRMIYGGLDTRILPLEMTASDVHSQRHLLFENTLASITLQPDAEGCYTIQQDYYGLVNGHLEVIARITLP</sequence>
<comment type="caution">
    <text evidence="2">The sequence shown here is derived from an EMBL/GenBank/DDBJ whole genome shotgun (WGS) entry which is preliminary data.</text>
</comment>
<dbReference type="Pfam" id="PF09423">
    <property type="entry name" value="PhoD"/>
    <property type="match status" value="1"/>
</dbReference>